<dbReference type="EMBL" id="CP018139">
    <property type="protein sequence ID" value="APE31892.1"/>
    <property type="molecule type" value="Genomic_DNA"/>
</dbReference>
<dbReference type="KEGG" id="hsi:BOX17_13580"/>
<dbReference type="PANTHER" id="PTHR30126">
    <property type="entry name" value="HTH-TYPE TRANSCRIPTIONAL REGULATOR"/>
    <property type="match status" value="1"/>
</dbReference>
<dbReference type="Gene3D" id="1.10.10.10">
    <property type="entry name" value="Winged helix-like DNA-binding domain superfamily/Winged helix DNA-binding domain"/>
    <property type="match status" value="1"/>
</dbReference>
<dbReference type="OrthoDB" id="9786526at2"/>
<dbReference type="PANTHER" id="PTHR30126:SF77">
    <property type="entry name" value="TRANSCRIPTIONAL REGULATORY PROTEIN"/>
    <property type="match status" value="1"/>
</dbReference>
<evidence type="ECO:0000256" key="3">
    <source>
        <dbReference type="ARBA" id="ARBA00023125"/>
    </source>
</evidence>
<gene>
    <name evidence="6" type="ORF">BOX17_13580</name>
</gene>
<dbReference type="SUPFAM" id="SSF53850">
    <property type="entry name" value="Periplasmic binding protein-like II"/>
    <property type="match status" value="1"/>
</dbReference>
<keyword evidence="4" id="KW-0804">Transcription</keyword>
<dbReference type="InterPro" id="IPR036390">
    <property type="entry name" value="WH_DNA-bd_sf"/>
</dbReference>
<evidence type="ECO:0000313" key="6">
    <source>
        <dbReference type="EMBL" id="APE31892.1"/>
    </source>
</evidence>
<dbReference type="FunFam" id="1.10.10.10:FF:000001">
    <property type="entry name" value="LysR family transcriptional regulator"/>
    <property type="match status" value="1"/>
</dbReference>
<evidence type="ECO:0000259" key="5">
    <source>
        <dbReference type="PROSITE" id="PS50931"/>
    </source>
</evidence>
<evidence type="ECO:0000313" key="7">
    <source>
        <dbReference type="Proteomes" id="UP000181985"/>
    </source>
</evidence>
<dbReference type="GO" id="GO:0000976">
    <property type="term" value="F:transcription cis-regulatory region binding"/>
    <property type="evidence" value="ECO:0007669"/>
    <property type="project" value="TreeGrafter"/>
</dbReference>
<dbReference type="Pfam" id="PF00126">
    <property type="entry name" value="HTH_1"/>
    <property type="match status" value="1"/>
</dbReference>
<protein>
    <recommendedName>
        <fullName evidence="5">HTH lysR-type domain-containing protein</fullName>
    </recommendedName>
</protein>
<organism evidence="6 7">
    <name type="scientific">Halomonas aestuarii</name>
    <dbReference type="NCBI Taxonomy" id="1897729"/>
    <lineage>
        <taxon>Bacteria</taxon>
        <taxon>Pseudomonadati</taxon>
        <taxon>Pseudomonadota</taxon>
        <taxon>Gammaproteobacteria</taxon>
        <taxon>Oceanospirillales</taxon>
        <taxon>Halomonadaceae</taxon>
        <taxon>Halomonas</taxon>
    </lineage>
</organism>
<name>A0A1J0VIM9_9GAMM</name>
<dbReference type="InterPro" id="IPR005119">
    <property type="entry name" value="LysR_subst-bd"/>
</dbReference>
<dbReference type="SUPFAM" id="SSF46785">
    <property type="entry name" value="Winged helix' DNA-binding domain"/>
    <property type="match status" value="1"/>
</dbReference>
<reference evidence="7" key="1">
    <citation type="submission" date="2016-11" db="EMBL/GenBank/DDBJ databases">
        <title>Halolamina sediminis sp. nov., an extremely halophilic archaeon isolated from solar salt.</title>
        <authorList>
            <person name="Koh H.-W."/>
            <person name="Rani S."/>
            <person name="Park S.-J."/>
        </authorList>
    </citation>
    <scope>NUCLEOTIDE SEQUENCE [LARGE SCALE GENOMIC DNA]</scope>
    <source>
        <strain evidence="7">Hb3</strain>
    </source>
</reference>
<dbReference type="RefSeq" id="WP_071945467.1">
    <property type="nucleotide sequence ID" value="NZ_CP018139.1"/>
</dbReference>
<feature type="domain" description="HTH lysR-type" evidence="5">
    <location>
        <begin position="2"/>
        <end position="59"/>
    </location>
</feature>
<keyword evidence="3" id="KW-0238">DNA-binding</keyword>
<keyword evidence="7" id="KW-1185">Reference proteome</keyword>
<evidence type="ECO:0000256" key="4">
    <source>
        <dbReference type="ARBA" id="ARBA00023163"/>
    </source>
</evidence>
<evidence type="ECO:0000256" key="1">
    <source>
        <dbReference type="ARBA" id="ARBA00009437"/>
    </source>
</evidence>
<dbReference type="Pfam" id="PF03466">
    <property type="entry name" value="LysR_substrate"/>
    <property type="match status" value="1"/>
</dbReference>
<dbReference type="InterPro" id="IPR036388">
    <property type="entry name" value="WH-like_DNA-bd_sf"/>
</dbReference>
<dbReference type="GO" id="GO:0003700">
    <property type="term" value="F:DNA-binding transcription factor activity"/>
    <property type="evidence" value="ECO:0007669"/>
    <property type="project" value="InterPro"/>
</dbReference>
<evidence type="ECO:0000256" key="2">
    <source>
        <dbReference type="ARBA" id="ARBA00023015"/>
    </source>
</evidence>
<dbReference type="AlphaFoldDB" id="A0A1J0VIM9"/>
<dbReference type="InterPro" id="IPR000847">
    <property type="entry name" value="LysR_HTH_N"/>
</dbReference>
<keyword evidence="2" id="KW-0805">Transcription regulation</keyword>
<dbReference type="PROSITE" id="PS50931">
    <property type="entry name" value="HTH_LYSR"/>
    <property type="match status" value="1"/>
</dbReference>
<accession>A0A1J0VIM9</accession>
<dbReference type="Gene3D" id="3.40.190.10">
    <property type="entry name" value="Periplasmic binding protein-like II"/>
    <property type="match status" value="2"/>
</dbReference>
<comment type="similarity">
    <text evidence="1">Belongs to the LysR transcriptional regulatory family.</text>
</comment>
<dbReference type="CDD" id="cd05466">
    <property type="entry name" value="PBP2_LTTR_substrate"/>
    <property type="match status" value="1"/>
</dbReference>
<sequence length="307" mass="34253">MFDFKELEAFVWIVRLGSFRLAAQHLHVTQPSISDRINKLELLIDERLLERSQRPIKPTAKGRTFLRHAEALLEARQEALAMLEVATPFHGILRLGVVETVAHSWLPDFLTELASRFPEMTLELEVDSSPGLAEKLRQNDIDLAFLMGPVNTENVLTRFLCHYTMGLVASPALGLDPDAFSLHRIGTTPLITFARHTRPYHELGSILHQQGLDDIKLHCSSSLWTIVRMTLDGIGIGALPPRIVAQELAGGALVELPCKLPALNFTACWPRHLNTALAEGITELAIEIAQRDQRAHEARRKPATQAL</sequence>
<dbReference type="PRINTS" id="PR00039">
    <property type="entry name" value="HTHLYSR"/>
</dbReference>
<dbReference type="Proteomes" id="UP000181985">
    <property type="component" value="Chromosome"/>
</dbReference>
<proteinExistence type="inferred from homology"/>